<dbReference type="RefSeq" id="WP_194183369.1">
    <property type="nucleotide sequence ID" value="NZ_JADGIK010000006.1"/>
</dbReference>
<evidence type="ECO:0000256" key="1">
    <source>
        <dbReference type="SAM" id="MobiDB-lite"/>
    </source>
</evidence>
<dbReference type="InterPro" id="IPR008969">
    <property type="entry name" value="CarboxyPept-like_regulatory"/>
</dbReference>
<evidence type="ECO:0000313" key="4">
    <source>
        <dbReference type="EMBL" id="MBF0597827.1"/>
    </source>
</evidence>
<feature type="region of interest" description="Disordered" evidence="1">
    <location>
        <begin position="385"/>
        <end position="422"/>
    </location>
</feature>
<feature type="region of interest" description="Disordered" evidence="1">
    <location>
        <begin position="894"/>
        <end position="916"/>
    </location>
</feature>
<name>A0A8J7G6P3_9FLAO</name>
<keyword evidence="5" id="KW-1185">Reference proteome</keyword>
<keyword evidence="2" id="KW-0732">Signal</keyword>
<feature type="signal peptide" evidence="2">
    <location>
        <begin position="1"/>
        <end position="19"/>
    </location>
</feature>
<dbReference type="Proteomes" id="UP000608754">
    <property type="component" value="Unassembled WGS sequence"/>
</dbReference>
<organism evidence="4 5">
    <name type="scientific">Faecalibacter rhinopitheci</name>
    <dbReference type="NCBI Taxonomy" id="2779678"/>
    <lineage>
        <taxon>Bacteria</taxon>
        <taxon>Pseudomonadati</taxon>
        <taxon>Bacteroidota</taxon>
        <taxon>Flavobacteriia</taxon>
        <taxon>Flavobacteriales</taxon>
        <taxon>Weeksellaceae</taxon>
        <taxon>Faecalibacter</taxon>
    </lineage>
</organism>
<accession>A0A8J7G6P3</accession>
<evidence type="ECO:0000259" key="3">
    <source>
        <dbReference type="Pfam" id="PF14905"/>
    </source>
</evidence>
<comment type="caution">
    <text evidence="4">The sequence shown here is derived from an EMBL/GenBank/DDBJ whole genome shotgun (WGS) entry which is preliminary data.</text>
</comment>
<dbReference type="Pfam" id="PF14905">
    <property type="entry name" value="OMP_b-brl_3"/>
    <property type="match status" value="1"/>
</dbReference>
<feature type="compositionally biased region" description="Polar residues" evidence="1">
    <location>
        <begin position="385"/>
        <end position="400"/>
    </location>
</feature>
<evidence type="ECO:0000256" key="2">
    <source>
        <dbReference type="SAM" id="SignalP"/>
    </source>
</evidence>
<feature type="chain" id="PRO_5035320952" evidence="2">
    <location>
        <begin position="20"/>
        <end position="916"/>
    </location>
</feature>
<protein>
    <submittedName>
        <fullName evidence="4">Outer membrane beta-barrel protein</fullName>
    </submittedName>
</protein>
<feature type="compositionally biased region" description="Polar residues" evidence="1">
    <location>
        <begin position="409"/>
        <end position="422"/>
    </location>
</feature>
<sequence>MFKKLSTLFFLLYAVFSIAQEQISLKGKVQDQIEFPLTDVSITIGNKADSTKITSTFTDENGEFNLSLSTLDKPFYIIVDDPIEGIYTRSFNNLTQNLDLGTIVLSPQTYQLKEVLLTTNEPVVIKNDTIEYNASSYKVKPNANLEALLRELPGVDIDDDGKITVNGKEVNEILIDGEPFFGTDGKIALENLPADIIKKIQVSDFKSRNEKFSGEKSRSDKSSINITLQEDKKQGYMVKGTVGYGTDDRYEANIMANYFKGSRRLSLIGSSNDIASTGLATGAGSFGRGGMGKRGGNGITNSSSIGLNYNDKINDYFTVGGNYNFDHSYNKNDNYTRQENLLPDNIYTTESNTISKSENFNHKFGSTLEWNKNLTKIYFNPSFSHGTSSSTRDFDSQSTDENGELRNESFGSNKNESKNNGFNSEVTLYQGFKDKSYLNASVKASIDDRNQNNRINTSTLFYNSDREDDIRNQLEKVNTKNNSISADLFYTYPIADSLKFAVGTKYEYNYNENDNQTWEYDPLLNDFIVRNDIFSRYNEMKQNKVSPYAELQLNKSKFSGTLRAGSDFYNQENYGFYTGSAYNLTVREMLPALQANLRYKAGNNNLSFNYNYNTSLASTTQLLAIENLSDPLNIFVGNPDLDPNKSHQLSLNFSNFDRKTRQGINANFTYTYNQSSIVNYSYVDEDLITRSTYTNVEGNYRLNGNLFWSKQLNKAANKLNLNVGLYSSYARQQAFRNSQLYTAYNSSITPSVRLTYNWNNYITLSPSYNLRYSKTNYYNYTLDEQTNTVHNFSLRSITTWPKNLTWTNEFSYNNNSRMAAGFKRDFFLWNMQMMYSFFNNKMEAGVKVFDILNQNNSYTRTISDEYIRDERNNILTRFVMFSVTFNLNQFGGKSSGSNMNQDRPRGEGRGMGRSGF</sequence>
<gene>
    <name evidence="4" type="ORF">IM532_10265</name>
</gene>
<dbReference type="InterPro" id="IPR041700">
    <property type="entry name" value="OMP_b-brl_3"/>
</dbReference>
<reference evidence="4" key="1">
    <citation type="submission" date="2020-10" db="EMBL/GenBank/DDBJ databases">
        <authorList>
            <person name="Lu T."/>
            <person name="Wang Q."/>
            <person name="Han X."/>
        </authorList>
    </citation>
    <scope>NUCLEOTIDE SEQUENCE</scope>
    <source>
        <strain evidence="4">WQ 117</strain>
    </source>
</reference>
<feature type="domain" description="Outer membrane protein beta-barrel" evidence="3">
    <location>
        <begin position="433"/>
        <end position="758"/>
    </location>
</feature>
<dbReference type="SUPFAM" id="SSF49464">
    <property type="entry name" value="Carboxypeptidase regulatory domain-like"/>
    <property type="match status" value="1"/>
</dbReference>
<proteinExistence type="predicted"/>
<dbReference type="SUPFAM" id="SSF56935">
    <property type="entry name" value="Porins"/>
    <property type="match status" value="1"/>
</dbReference>
<dbReference type="EMBL" id="JADGIK010000006">
    <property type="protein sequence ID" value="MBF0597827.1"/>
    <property type="molecule type" value="Genomic_DNA"/>
</dbReference>
<evidence type="ECO:0000313" key="5">
    <source>
        <dbReference type="Proteomes" id="UP000608754"/>
    </source>
</evidence>
<dbReference type="AlphaFoldDB" id="A0A8J7G6P3"/>